<evidence type="ECO:0000256" key="5">
    <source>
        <dbReference type="ARBA" id="ARBA00023242"/>
    </source>
</evidence>
<dbReference type="FunFam" id="3.60.21.60:FF:000003">
    <property type="entry name" value="DNA polymerase alpha subunit B"/>
    <property type="match status" value="1"/>
</dbReference>
<dbReference type="Gene3D" id="3.60.21.60">
    <property type="match status" value="1"/>
</dbReference>
<keyword evidence="9" id="KW-1185">Reference proteome</keyword>
<keyword evidence="4" id="KW-0235">DNA replication</keyword>
<keyword evidence="6" id="KW-0812">Transmembrane</keyword>
<dbReference type="EMBL" id="NHOQ01001766">
    <property type="protein sequence ID" value="PWA22335.1"/>
    <property type="molecule type" value="Genomic_DNA"/>
</dbReference>
<keyword evidence="5" id="KW-0539">Nucleus</keyword>
<comment type="subcellular location">
    <subcellularLocation>
        <location evidence="1">Nucleus</location>
    </subcellularLocation>
</comment>
<sequence>MRCCSGTSSDRFSRILNHMLTQRSYYPLYPPAEEVNMDYEKFQIHGQMLVTPDILVVPSELRYFVKDVAGCVCVNPGRLTKGQVGGTYGRLLIQRSAAPEDGKRESPCLTAQVTDDAVLRVSCFFTPGNLIVALLIVFLNITALFTFHLLLSLFISTALVFLSFFFILFFCDALLGALSVCSSSSLLLSSSASFSDGGDPVLTPWPRSDLLLVVLPSTEEQFVSESRATAQEAATTSLEVLDVLIRDDLSDSEDEASVLPFFSLFFFSLLVKLESLPLSLLSTFSLYNSRNTRRWRVMGVELTCRSHSDPIRAGVTVAFRRAADSFRSDPQLTVI</sequence>
<dbReference type="PANTHER" id="PTHR23061">
    <property type="entry name" value="DNA POLYMERASE 2 ALPHA 70 KDA SUBUNIT"/>
    <property type="match status" value="1"/>
</dbReference>
<dbReference type="InterPro" id="IPR016722">
    <property type="entry name" value="DNA_pol_alpha_bsu"/>
</dbReference>
<reference evidence="8 9" key="1">
    <citation type="journal article" date="2018" name="G3 (Bethesda)">
        <title>A High-Quality Reference Genome for the Invasive Mosquitofish Gambusia affinis Using a Chicago Library.</title>
        <authorList>
            <person name="Hoffberg S.L."/>
            <person name="Troendle N.J."/>
            <person name="Glenn T.C."/>
            <person name="Mahmud O."/>
            <person name="Louha S."/>
            <person name="Chalopin D."/>
            <person name="Bennetzen J.L."/>
            <person name="Mauricio R."/>
        </authorList>
    </citation>
    <scope>NUCLEOTIDE SEQUENCE [LARGE SCALE GENOMIC DNA]</scope>
    <source>
        <strain evidence="8">NE01/NJP1002.9</strain>
        <tissue evidence="8">Muscle</tissue>
    </source>
</reference>
<evidence type="ECO:0000256" key="1">
    <source>
        <dbReference type="ARBA" id="ARBA00004123"/>
    </source>
</evidence>
<proteinExistence type="inferred from homology"/>
<evidence type="ECO:0000256" key="4">
    <source>
        <dbReference type="ARBA" id="ARBA00022705"/>
    </source>
</evidence>
<comment type="similarity">
    <text evidence="2">Belongs to the DNA polymerase alpha subunit B family.</text>
</comment>
<evidence type="ECO:0000259" key="7">
    <source>
        <dbReference type="Pfam" id="PF04042"/>
    </source>
</evidence>
<feature type="transmembrane region" description="Helical" evidence="6">
    <location>
        <begin position="158"/>
        <end position="180"/>
    </location>
</feature>
<evidence type="ECO:0000256" key="6">
    <source>
        <dbReference type="SAM" id="Phobius"/>
    </source>
</evidence>
<evidence type="ECO:0000256" key="2">
    <source>
        <dbReference type="ARBA" id="ARBA00007299"/>
    </source>
</evidence>
<dbReference type="Pfam" id="PF04042">
    <property type="entry name" value="DNA_pol_E_B"/>
    <property type="match status" value="1"/>
</dbReference>
<keyword evidence="6" id="KW-0472">Membrane</keyword>
<keyword evidence="6" id="KW-1133">Transmembrane helix</keyword>
<dbReference type="GO" id="GO:0006270">
    <property type="term" value="P:DNA replication initiation"/>
    <property type="evidence" value="ECO:0007669"/>
    <property type="project" value="TreeGrafter"/>
</dbReference>
<dbReference type="Proteomes" id="UP000250572">
    <property type="component" value="Unassembled WGS sequence"/>
</dbReference>
<evidence type="ECO:0000313" key="9">
    <source>
        <dbReference type="Proteomes" id="UP000250572"/>
    </source>
</evidence>
<dbReference type="PANTHER" id="PTHR23061:SF12">
    <property type="entry name" value="DNA POLYMERASE ALPHA SUBUNIT B"/>
    <property type="match status" value="1"/>
</dbReference>
<dbReference type="GO" id="GO:0003677">
    <property type="term" value="F:DNA binding"/>
    <property type="evidence" value="ECO:0007669"/>
    <property type="project" value="InterPro"/>
</dbReference>
<feature type="transmembrane region" description="Helical" evidence="6">
    <location>
        <begin position="130"/>
        <end position="151"/>
    </location>
</feature>
<name>A0A315VHK1_GAMAF</name>
<dbReference type="InterPro" id="IPR007185">
    <property type="entry name" value="DNA_pol_a/d/e_bsu"/>
</dbReference>
<accession>A0A315VHK1</accession>
<organism evidence="8 9">
    <name type="scientific">Gambusia affinis</name>
    <name type="common">Western mosquitofish</name>
    <name type="synonym">Heterandria affinis</name>
    <dbReference type="NCBI Taxonomy" id="33528"/>
    <lineage>
        <taxon>Eukaryota</taxon>
        <taxon>Metazoa</taxon>
        <taxon>Chordata</taxon>
        <taxon>Craniata</taxon>
        <taxon>Vertebrata</taxon>
        <taxon>Euteleostomi</taxon>
        <taxon>Actinopterygii</taxon>
        <taxon>Neopterygii</taxon>
        <taxon>Teleostei</taxon>
        <taxon>Neoteleostei</taxon>
        <taxon>Acanthomorphata</taxon>
        <taxon>Ovalentaria</taxon>
        <taxon>Atherinomorphae</taxon>
        <taxon>Cyprinodontiformes</taxon>
        <taxon>Poeciliidae</taxon>
        <taxon>Poeciliinae</taxon>
        <taxon>Gambusia</taxon>
    </lineage>
</organism>
<evidence type="ECO:0000256" key="3">
    <source>
        <dbReference type="ARBA" id="ARBA00018596"/>
    </source>
</evidence>
<dbReference type="AlphaFoldDB" id="A0A315VHK1"/>
<protein>
    <recommendedName>
        <fullName evidence="3">DNA polymerase alpha subunit B</fullName>
    </recommendedName>
</protein>
<feature type="transmembrane region" description="Helical" evidence="6">
    <location>
        <begin position="261"/>
        <end position="287"/>
    </location>
</feature>
<feature type="domain" description="DNA polymerase alpha/delta/epsilon subunit B" evidence="7">
    <location>
        <begin position="7"/>
        <end position="66"/>
    </location>
</feature>
<gene>
    <name evidence="8" type="ORF">CCH79_00012583</name>
</gene>
<comment type="caution">
    <text evidence="8">The sequence shown here is derived from an EMBL/GenBank/DDBJ whole genome shotgun (WGS) entry which is preliminary data.</text>
</comment>
<dbReference type="GO" id="GO:0005658">
    <property type="term" value="C:alpha DNA polymerase:primase complex"/>
    <property type="evidence" value="ECO:0007669"/>
    <property type="project" value="TreeGrafter"/>
</dbReference>
<evidence type="ECO:0000313" key="8">
    <source>
        <dbReference type="EMBL" id="PWA22335.1"/>
    </source>
</evidence>